<dbReference type="PANTHER" id="PTHR33169">
    <property type="entry name" value="PADR-FAMILY TRANSCRIPTIONAL REGULATOR"/>
    <property type="match status" value="1"/>
</dbReference>
<dbReference type="InterPro" id="IPR052509">
    <property type="entry name" value="Metal_resp_DNA-bind_regulator"/>
</dbReference>
<keyword evidence="3" id="KW-1185">Reference proteome</keyword>
<dbReference type="Gene3D" id="1.10.10.10">
    <property type="entry name" value="Winged helix-like DNA-binding domain superfamily/Winged helix DNA-binding domain"/>
    <property type="match status" value="1"/>
</dbReference>
<comment type="caution">
    <text evidence="2">The sequence shown here is derived from an EMBL/GenBank/DDBJ whole genome shotgun (WGS) entry which is preliminary data.</text>
</comment>
<dbReference type="Pfam" id="PF03551">
    <property type="entry name" value="PadR"/>
    <property type="match status" value="1"/>
</dbReference>
<dbReference type="OrthoDB" id="9808017at2"/>
<gene>
    <name evidence="2" type="ORF">JP09_009870</name>
</gene>
<organism evidence="2 3">
    <name type="scientific">Dehalogenimonas etheniformans</name>
    <dbReference type="NCBI Taxonomy" id="1536648"/>
    <lineage>
        <taxon>Bacteria</taxon>
        <taxon>Bacillati</taxon>
        <taxon>Chloroflexota</taxon>
        <taxon>Dehalococcoidia</taxon>
        <taxon>Dehalococcoidales</taxon>
        <taxon>Dehalococcoidaceae</taxon>
        <taxon>Dehalogenimonas</taxon>
    </lineage>
</organism>
<evidence type="ECO:0000313" key="2">
    <source>
        <dbReference type="EMBL" id="PPD57339.1"/>
    </source>
</evidence>
<dbReference type="RefSeq" id="WP_102331534.1">
    <property type="nucleotide sequence ID" value="NZ_CP058566.2"/>
</dbReference>
<protein>
    <submittedName>
        <fullName evidence="2">PadR family transcriptional regulator</fullName>
    </submittedName>
</protein>
<dbReference type="PANTHER" id="PTHR33169:SF14">
    <property type="entry name" value="TRANSCRIPTIONAL REGULATOR RV3488"/>
    <property type="match status" value="1"/>
</dbReference>
<accession>A0A2P5P4X1</accession>
<dbReference type="SUPFAM" id="SSF46785">
    <property type="entry name" value="Winged helix' DNA-binding domain"/>
    <property type="match status" value="1"/>
</dbReference>
<dbReference type="InterPro" id="IPR036390">
    <property type="entry name" value="WH_DNA-bd_sf"/>
</dbReference>
<dbReference type="InterPro" id="IPR005149">
    <property type="entry name" value="Tscrpt_reg_PadR_N"/>
</dbReference>
<dbReference type="InterPro" id="IPR036388">
    <property type="entry name" value="WH-like_DNA-bd_sf"/>
</dbReference>
<name>A0A2P5P4X1_9CHLR</name>
<evidence type="ECO:0000313" key="3">
    <source>
        <dbReference type="Proteomes" id="UP000235653"/>
    </source>
</evidence>
<sequence>MVDTYEAVKKFQKELNGGTAALVLLGVMNGAKNPMYGYQIAKHVEKKARDVDIMKQGALYPVLRSLESSGLLESEVEPSVSGPPRRYYRITPSGRQTLQSFKEIWNETRDFVDSVLRGEDDDQ</sequence>
<dbReference type="Proteomes" id="UP000235653">
    <property type="component" value="Unassembled WGS sequence"/>
</dbReference>
<proteinExistence type="predicted"/>
<dbReference type="AlphaFoldDB" id="A0A2P5P4X1"/>
<evidence type="ECO:0000259" key="1">
    <source>
        <dbReference type="Pfam" id="PF03551"/>
    </source>
</evidence>
<reference evidence="2 3" key="1">
    <citation type="journal article" date="2017" name="ISME J.">
        <title>Grape pomace compost harbors organohalide-respiring Dehalogenimonas species with novel reductive dehalogenase genes.</title>
        <authorList>
            <person name="Yang Y."/>
            <person name="Higgins S.A."/>
            <person name="Yan J."/>
            <person name="Simsir B."/>
            <person name="Chourey K."/>
            <person name="Iyer R."/>
            <person name="Hettich R.L."/>
            <person name="Baldwin B."/>
            <person name="Ogles D.M."/>
            <person name="Loffler F.E."/>
        </authorList>
    </citation>
    <scope>NUCLEOTIDE SEQUENCE [LARGE SCALE GENOMIC DNA]</scope>
    <source>
        <strain evidence="2 3">GP</strain>
    </source>
</reference>
<dbReference type="EMBL" id="JQAN02000014">
    <property type="protein sequence ID" value="PPD57339.1"/>
    <property type="molecule type" value="Genomic_DNA"/>
</dbReference>
<feature type="domain" description="Transcription regulator PadR N-terminal" evidence="1">
    <location>
        <begin position="25"/>
        <end position="99"/>
    </location>
</feature>